<evidence type="ECO:0000313" key="3">
    <source>
        <dbReference type="Proteomes" id="UP000051326"/>
    </source>
</evidence>
<reference evidence="1 3" key="1">
    <citation type="submission" date="2015-09" db="EMBL/GenBank/DDBJ databases">
        <authorList>
            <consortium name="Swine Surveillance"/>
        </authorList>
    </citation>
    <scope>NUCLEOTIDE SEQUENCE [LARGE SCALE GENOMIC DNA]</scope>
    <source>
        <strain evidence="1 3">CECT 8399</strain>
    </source>
</reference>
<name>A0A0P1HJ55_9RHOB</name>
<dbReference type="Proteomes" id="UP000051326">
    <property type="component" value="Unassembled WGS sequence"/>
</dbReference>
<dbReference type="RefSeq" id="WP_058284662.1">
    <property type="nucleotide sequence ID" value="NZ_CP041164.1"/>
</dbReference>
<evidence type="ECO:0000313" key="4">
    <source>
        <dbReference type="Proteomes" id="UP001058514"/>
    </source>
</evidence>
<keyword evidence="2" id="KW-0614">Plasmid</keyword>
<dbReference type="Proteomes" id="UP001058514">
    <property type="component" value="Plasmid unnamed2"/>
</dbReference>
<sequence length="108" mass="11717">MERPGKALSELCAASAWEMEQLRSQMQALEDVVLDVLERGTPPTSQELRSLQDFDLVIQTLAGLSGFYKRVQAQVDESGPADLPAAAAGVTLEKLRDRLRSASSLADT</sequence>
<gene>
    <name evidence="2" type="ORF">K3718_19695</name>
    <name evidence="1" type="ORF">PHA8399_00533</name>
</gene>
<evidence type="ECO:0000313" key="2">
    <source>
        <dbReference type="EMBL" id="UWQ43709.1"/>
    </source>
</evidence>
<protein>
    <submittedName>
        <fullName evidence="1">Uncharacterized protein</fullName>
    </submittedName>
</protein>
<dbReference type="AlphaFoldDB" id="A0A0P1HJ55"/>
<organism evidence="1 3">
    <name type="scientific">Leisingera aquaemixtae</name>
    <dbReference type="NCBI Taxonomy" id="1396826"/>
    <lineage>
        <taxon>Bacteria</taxon>
        <taxon>Pseudomonadati</taxon>
        <taxon>Pseudomonadota</taxon>
        <taxon>Alphaproteobacteria</taxon>
        <taxon>Rhodobacterales</taxon>
        <taxon>Roseobacteraceae</taxon>
        <taxon>Leisingera</taxon>
    </lineage>
</organism>
<geneLocation type="plasmid" evidence="2 4">
    <name>unnamed2</name>
</geneLocation>
<accession>A0A0P1HJ55</accession>
<dbReference type="EMBL" id="CP081053">
    <property type="protein sequence ID" value="UWQ43709.1"/>
    <property type="molecule type" value="Genomic_DNA"/>
</dbReference>
<reference evidence="2" key="2">
    <citation type="submission" date="2021-08" db="EMBL/GenBank/DDBJ databases">
        <authorList>
            <person name="Nwanade C."/>
            <person name="Wang M."/>
            <person name="Masoudi A."/>
            <person name="Yu Z."/>
            <person name="Liu J."/>
        </authorList>
    </citation>
    <scope>NUCLEOTIDE SEQUENCE</scope>
    <source>
        <strain evidence="2">S166</strain>
        <plasmid evidence="2">unnamed2</plasmid>
    </source>
</reference>
<dbReference type="EMBL" id="CYSR01000007">
    <property type="protein sequence ID" value="CUH98419.1"/>
    <property type="molecule type" value="Genomic_DNA"/>
</dbReference>
<keyword evidence="4" id="KW-1185">Reference proteome</keyword>
<evidence type="ECO:0000313" key="1">
    <source>
        <dbReference type="EMBL" id="CUH98419.1"/>
    </source>
</evidence>
<dbReference type="STRING" id="1396826.PHA8399_00533"/>
<proteinExistence type="predicted"/>